<reference evidence="1 2" key="1">
    <citation type="submission" date="2015-06" db="EMBL/GenBank/DDBJ databases">
        <title>Draft genome sequence of Streptomyces leeuwenhoekii C58, which produces the novel lasso peptide, chaxapeptin.</title>
        <authorList>
            <person name="Yi Y."/>
            <person name="Hai D."/>
            <person name="Jaspars M."/>
            <person name="Sheng H."/>
            <person name="Rateb M.E."/>
            <person name="Bull A."/>
            <person name="Goodfellow M."/>
            <person name="Asenjo J.A."/>
            <person name="Ebel R."/>
        </authorList>
    </citation>
    <scope>NUCLEOTIDE SEQUENCE [LARGE SCALE GENOMIC DNA]</scope>
    <source>
        <strain evidence="1 2">C58</strain>
    </source>
</reference>
<dbReference type="Proteomes" id="UP000037274">
    <property type="component" value="Unassembled WGS sequence"/>
</dbReference>
<protein>
    <submittedName>
        <fullName evidence="1">Uncharacterized protein</fullName>
    </submittedName>
</protein>
<sequence>MTTTCELCGAEASGRYLCERHTVKLAASLDALPALHAELAIHLVPRRTGPAELVTAGAAGPRSPLNEDVLDLVHGRHMTEVMESWREDVQRVRWPQHTPPPPAGLASACRWLAMELEWVVSHYPAAGDLAREVRELEDAALSIVGAPRPRPQRLGTCVAVGTDGVVCGAVVSRLPGQCRVTCRWCGYTYESERDWLMLLHLQPKESA</sequence>
<gene>
    <name evidence="1" type="ORF">ACH49_22445</name>
</gene>
<accession>A0ABR5HUA5</accession>
<dbReference type="RefSeq" id="WP_048573733.1">
    <property type="nucleotide sequence ID" value="NZ_LFEH01000094.1"/>
</dbReference>
<comment type="caution">
    <text evidence="1">The sequence shown here is derived from an EMBL/GenBank/DDBJ whole genome shotgun (WGS) entry which is preliminary data.</text>
</comment>
<organism evidence="1 2">
    <name type="scientific">Streptomyces leeuwenhoekii</name>
    <dbReference type="NCBI Taxonomy" id="1437453"/>
    <lineage>
        <taxon>Bacteria</taxon>
        <taxon>Bacillati</taxon>
        <taxon>Actinomycetota</taxon>
        <taxon>Actinomycetes</taxon>
        <taxon>Kitasatosporales</taxon>
        <taxon>Streptomycetaceae</taxon>
        <taxon>Streptomyces</taxon>
    </lineage>
</organism>
<evidence type="ECO:0000313" key="2">
    <source>
        <dbReference type="Proteomes" id="UP000037274"/>
    </source>
</evidence>
<evidence type="ECO:0000313" key="1">
    <source>
        <dbReference type="EMBL" id="KMS74531.1"/>
    </source>
</evidence>
<keyword evidence="2" id="KW-1185">Reference proteome</keyword>
<dbReference type="EMBL" id="LFEH01000094">
    <property type="protein sequence ID" value="KMS74531.1"/>
    <property type="molecule type" value="Genomic_DNA"/>
</dbReference>
<proteinExistence type="predicted"/>
<name>A0ABR5HUA5_STRLW</name>